<proteinExistence type="inferred from homology"/>
<comment type="similarity">
    <text evidence="2">Belongs to the GCF family.</text>
</comment>
<reference evidence="7" key="1">
    <citation type="submission" date="2025-08" db="UniProtKB">
        <authorList>
            <consortium name="RefSeq"/>
        </authorList>
    </citation>
    <scope>IDENTIFICATION</scope>
</reference>
<feature type="compositionally biased region" description="Polar residues" evidence="4">
    <location>
        <begin position="160"/>
        <end position="170"/>
    </location>
</feature>
<organism evidence="6 7">
    <name type="scientific">Microcaecilia unicolor</name>
    <dbReference type="NCBI Taxonomy" id="1415580"/>
    <lineage>
        <taxon>Eukaryota</taxon>
        <taxon>Metazoa</taxon>
        <taxon>Chordata</taxon>
        <taxon>Craniata</taxon>
        <taxon>Vertebrata</taxon>
        <taxon>Euteleostomi</taxon>
        <taxon>Amphibia</taxon>
        <taxon>Gymnophiona</taxon>
        <taxon>Siphonopidae</taxon>
        <taxon>Microcaecilia</taxon>
    </lineage>
</organism>
<feature type="region of interest" description="Disordered" evidence="4">
    <location>
        <begin position="450"/>
        <end position="481"/>
    </location>
</feature>
<feature type="compositionally biased region" description="Basic and acidic residues" evidence="4">
    <location>
        <begin position="456"/>
        <end position="470"/>
    </location>
</feature>
<feature type="compositionally biased region" description="Basic and acidic residues" evidence="4">
    <location>
        <begin position="149"/>
        <end position="159"/>
    </location>
</feature>
<sequence length="816" mass="94107">MFKKPTRRFRVRAAESSEEEEGDGKGGSPRREETVETKEASPSHEQGCQSDEDIGEDASAALTASRHRRKRKTDWPLSSGLLSFEEQREEGDEEQFRIKKPAVSAVVFRVQNKKMNTESSDGQSDKNKDIFQCEHKSSSSSDECESEDDVHLSDSEDSQHSAFSNQSGSSIEKQYALSVEIPDASVIRAARKKRELARAGRDYIALNTSGDMRQASSESDSEDEADDHKRRIEFAPKTKSLTQRMAEEISSLENDEESEESQDDNETQEMWEQQQLRKAVKIFQGSDLDVFTSHNSHHVKIKREPPILPPVNLEIIKKRLSTRLKSLQEIHRSHQREYEKVVHDIERSKSVITDLEQSNSAANYKFYKTMKTYIENLADCLNEKISVIDELELAMQQLHQQKALTLLMRRQDDLRSEAAFIQQLTSNSRISANDGVSVNEKTHLEECKSRRAYRRQVRESSEQVGHHEGMSSDDEMSPLESTDFQKSRDDILKRCQKNFDDVLEDFCSIKYILLKFQEWREKFPDSYYEAYISLCLPILLKPLIRTWLIDWNPLEQYMNLEQASWYKEIKTFIYSGNGLESKQEDHGDQKVLSTVLINTVIPKITELVEHVWNPLSSSQTSNLVKVCENILKDCGPSKATKELLNFIVLRLKKAIDEDVYIPLYPKSALDDKSLPHSKFQERQFWSAVKLLSNIFCWDGLIQEEILYELGLEKLLNRYLLLILLHAHPDPSNVEKCRKVVECFPERWFKDLKSGSTLPQLAKFSNHLLQSSDAMYHNFKAETSEMVLLLMKIKALDSADVLIKKYSLENLKCETKT</sequence>
<dbReference type="InterPro" id="IPR012890">
    <property type="entry name" value="GCFC2-like"/>
</dbReference>
<gene>
    <name evidence="7" type="primary">GCFC2</name>
</gene>
<dbReference type="RefSeq" id="XP_030054653.1">
    <property type="nucleotide sequence ID" value="XM_030198793.1"/>
</dbReference>
<protein>
    <submittedName>
        <fullName evidence="7">GC-rich sequence DNA-binding factor 2</fullName>
    </submittedName>
</protein>
<evidence type="ECO:0000256" key="2">
    <source>
        <dbReference type="ARBA" id="ARBA00010801"/>
    </source>
</evidence>
<dbReference type="GO" id="GO:0005634">
    <property type="term" value="C:nucleus"/>
    <property type="evidence" value="ECO:0007669"/>
    <property type="project" value="UniProtKB-SubCell"/>
</dbReference>
<comment type="subcellular location">
    <subcellularLocation>
        <location evidence="1">Nucleus</location>
    </subcellularLocation>
</comment>
<dbReference type="FunCoup" id="A0A6P7XQ36">
    <property type="interactions" value="4054"/>
</dbReference>
<keyword evidence="3" id="KW-0539">Nucleus</keyword>
<dbReference type="InterPro" id="IPR022783">
    <property type="entry name" value="GCFC_dom"/>
</dbReference>
<dbReference type="GeneID" id="115467100"/>
<evidence type="ECO:0000256" key="4">
    <source>
        <dbReference type="SAM" id="MobiDB-lite"/>
    </source>
</evidence>
<feature type="compositionally biased region" description="Basic and acidic residues" evidence="4">
    <location>
        <begin position="226"/>
        <end position="236"/>
    </location>
</feature>
<dbReference type="Pfam" id="PF07842">
    <property type="entry name" value="GCFC"/>
    <property type="match status" value="2"/>
</dbReference>
<accession>A0A6P7XQ36</accession>
<dbReference type="Proteomes" id="UP000515156">
    <property type="component" value="Chromosome 3"/>
</dbReference>
<evidence type="ECO:0000313" key="7">
    <source>
        <dbReference type="RefSeq" id="XP_030054653.1"/>
    </source>
</evidence>
<dbReference type="GO" id="GO:0003677">
    <property type="term" value="F:DNA binding"/>
    <property type="evidence" value="ECO:0007669"/>
    <property type="project" value="UniProtKB-KW"/>
</dbReference>
<evidence type="ECO:0000313" key="6">
    <source>
        <dbReference type="Proteomes" id="UP000515156"/>
    </source>
</evidence>
<dbReference type="KEGG" id="muo:115467100"/>
<feature type="compositionally biased region" description="Basic residues" evidence="4">
    <location>
        <begin position="1"/>
        <end position="11"/>
    </location>
</feature>
<dbReference type="InParanoid" id="A0A6P7XQ36"/>
<dbReference type="OrthoDB" id="429427at2759"/>
<dbReference type="CTD" id="6936"/>
<name>A0A6P7XQ36_9AMPH</name>
<feature type="region of interest" description="Disordered" evidence="4">
    <location>
        <begin position="114"/>
        <end position="170"/>
    </location>
</feature>
<feature type="compositionally biased region" description="Basic and acidic residues" evidence="4">
    <location>
        <begin position="123"/>
        <end position="137"/>
    </location>
</feature>
<dbReference type="GO" id="GO:0000398">
    <property type="term" value="P:mRNA splicing, via spliceosome"/>
    <property type="evidence" value="ECO:0007669"/>
    <property type="project" value="InterPro"/>
</dbReference>
<feature type="domain" description="GCF C-terminal" evidence="5">
    <location>
        <begin position="510"/>
        <end position="564"/>
    </location>
</feature>
<dbReference type="AlphaFoldDB" id="A0A6P7XQ36"/>
<keyword evidence="7" id="KW-0238">DNA-binding</keyword>
<feature type="compositionally biased region" description="Basic and acidic residues" evidence="4">
    <location>
        <begin position="29"/>
        <end position="42"/>
    </location>
</feature>
<dbReference type="PANTHER" id="PTHR12214:SF4">
    <property type="entry name" value="INTRON LARGE COMPLEX COMPONENT GCFC2"/>
    <property type="match status" value="1"/>
</dbReference>
<feature type="compositionally biased region" description="Acidic residues" evidence="4">
    <location>
        <begin position="253"/>
        <end position="269"/>
    </location>
</feature>
<feature type="domain" description="GCF C-terminal" evidence="5">
    <location>
        <begin position="590"/>
        <end position="719"/>
    </location>
</feature>
<evidence type="ECO:0000259" key="5">
    <source>
        <dbReference type="Pfam" id="PF07842"/>
    </source>
</evidence>
<feature type="region of interest" description="Disordered" evidence="4">
    <location>
        <begin position="1"/>
        <end position="101"/>
    </location>
</feature>
<evidence type="ECO:0000256" key="3">
    <source>
        <dbReference type="ARBA" id="ARBA00023242"/>
    </source>
</evidence>
<keyword evidence="6" id="KW-1185">Reference proteome</keyword>
<dbReference type="PANTHER" id="PTHR12214">
    <property type="entry name" value="GC-RICH SEQUENCE DNA-BINDING FACTOR"/>
    <property type="match status" value="1"/>
</dbReference>
<feature type="region of interest" description="Disordered" evidence="4">
    <location>
        <begin position="196"/>
        <end position="273"/>
    </location>
</feature>
<evidence type="ECO:0000256" key="1">
    <source>
        <dbReference type="ARBA" id="ARBA00004123"/>
    </source>
</evidence>